<sequence length="417" mass="46909">MNRFHSEPPVYYRRWLTPLLQAACEAHPVVMLSGARQVGKSTLLRRAEPFRSWRYHTMDDFDTLHQVRENPAGLWAGAHEVVLDEVQKAPGLLPAIKRAVDEHPGRYRFLLSGSANLLLMGNVGESLAGRAVYLVLNPLTLGEWHGRPPPTLLADVLAGRWPEEGILPEAPPDPLPLLQRGFMPALFALAGPEDYLRWWEGYVATYLERDLRQMSQVESLVDFRQVMALLALRTGQLLNQSEVARDAGLSQPTIHRYLNLLEATHLFERVPPYLSSHTTRLLKSPRAFWADVGLAVFLAGYFSTDELAKARELGAFFETLIYQHLRVSCSLLTPRGRLHFWRTQTGDEVDFVVEHGRRVVGIEVKLTDAPGYRHAAGLVKFLGKHPQAVGGILLHSGQQIRRLDEQIVAVPWSLLTG</sequence>
<feature type="domain" description="DUF4143" evidence="2">
    <location>
        <begin position="208"/>
        <end position="366"/>
    </location>
</feature>
<dbReference type="SUPFAM" id="SSF52540">
    <property type="entry name" value="P-loop containing nucleoside triphosphate hydrolases"/>
    <property type="match status" value="1"/>
</dbReference>
<keyword evidence="3" id="KW-0067">ATP-binding</keyword>
<dbReference type="PANTHER" id="PTHR43566">
    <property type="entry name" value="CONSERVED PROTEIN"/>
    <property type="match status" value="1"/>
</dbReference>
<evidence type="ECO:0000259" key="2">
    <source>
        <dbReference type="Pfam" id="PF13635"/>
    </source>
</evidence>
<dbReference type="InterPro" id="IPR027417">
    <property type="entry name" value="P-loop_NTPase"/>
</dbReference>
<dbReference type="InterPro" id="IPR036390">
    <property type="entry name" value="WH_DNA-bd_sf"/>
</dbReference>
<comment type="caution">
    <text evidence="3">The sequence shown here is derived from an EMBL/GenBank/DDBJ whole genome shotgun (WGS) entry which is preliminary data.</text>
</comment>
<dbReference type="SUPFAM" id="SSF46785">
    <property type="entry name" value="Winged helix' DNA-binding domain"/>
    <property type="match status" value="1"/>
</dbReference>
<evidence type="ECO:0000313" key="3">
    <source>
        <dbReference type="EMBL" id="HDX32681.1"/>
    </source>
</evidence>
<gene>
    <name evidence="3" type="ORF">ENQ20_14515</name>
</gene>
<organism evidence="3">
    <name type="scientific">Caldilinea aerophila</name>
    <dbReference type="NCBI Taxonomy" id="133453"/>
    <lineage>
        <taxon>Bacteria</taxon>
        <taxon>Bacillati</taxon>
        <taxon>Chloroflexota</taxon>
        <taxon>Caldilineae</taxon>
        <taxon>Caldilineales</taxon>
        <taxon>Caldilineaceae</taxon>
        <taxon>Caldilinea</taxon>
    </lineage>
</organism>
<protein>
    <submittedName>
        <fullName evidence="3">ATP-binding protein</fullName>
    </submittedName>
</protein>
<dbReference type="PANTHER" id="PTHR43566:SF2">
    <property type="entry name" value="DUF4143 DOMAIN-CONTAINING PROTEIN"/>
    <property type="match status" value="1"/>
</dbReference>
<dbReference type="Gene3D" id="1.10.10.10">
    <property type="entry name" value="Winged helix-like DNA-binding domain superfamily/Winged helix DNA-binding domain"/>
    <property type="match status" value="1"/>
</dbReference>
<dbReference type="Pfam" id="PF13635">
    <property type="entry name" value="DUF4143"/>
    <property type="match status" value="1"/>
</dbReference>
<dbReference type="GO" id="GO:0006355">
    <property type="term" value="P:regulation of DNA-templated transcription"/>
    <property type="evidence" value="ECO:0007669"/>
    <property type="project" value="InterPro"/>
</dbReference>
<accession>A0A7C1JJ27</accession>
<dbReference type="Pfam" id="PF13173">
    <property type="entry name" value="AAA_14"/>
    <property type="match status" value="1"/>
</dbReference>
<feature type="domain" description="AAA" evidence="1">
    <location>
        <begin position="27"/>
        <end position="143"/>
    </location>
</feature>
<dbReference type="InterPro" id="IPR025420">
    <property type="entry name" value="DUF4143"/>
</dbReference>
<name>A0A7C1JJ27_9CHLR</name>
<dbReference type="EMBL" id="DSMG01000151">
    <property type="protein sequence ID" value="HDX32681.1"/>
    <property type="molecule type" value="Genomic_DNA"/>
</dbReference>
<reference evidence="3" key="1">
    <citation type="journal article" date="2020" name="mSystems">
        <title>Genome- and Community-Level Interaction Insights into Carbon Utilization and Element Cycling Functions of Hydrothermarchaeota in Hydrothermal Sediment.</title>
        <authorList>
            <person name="Zhou Z."/>
            <person name="Liu Y."/>
            <person name="Xu W."/>
            <person name="Pan J."/>
            <person name="Luo Z.H."/>
            <person name="Li M."/>
        </authorList>
    </citation>
    <scope>NUCLEOTIDE SEQUENCE [LARGE SCALE GENOMIC DNA]</scope>
    <source>
        <strain evidence="3">SpSt-289</strain>
    </source>
</reference>
<dbReference type="GO" id="GO:0005524">
    <property type="term" value="F:ATP binding"/>
    <property type="evidence" value="ECO:0007669"/>
    <property type="project" value="UniProtKB-KW"/>
</dbReference>
<keyword evidence="3" id="KW-0547">Nucleotide-binding</keyword>
<dbReference type="AlphaFoldDB" id="A0A7C1JJ27"/>
<proteinExistence type="predicted"/>
<evidence type="ECO:0000259" key="1">
    <source>
        <dbReference type="Pfam" id="PF13173"/>
    </source>
</evidence>
<dbReference type="InterPro" id="IPR036388">
    <property type="entry name" value="WH-like_DNA-bd_sf"/>
</dbReference>
<dbReference type="InterPro" id="IPR041682">
    <property type="entry name" value="AAA_14"/>
</dbReference>
<dbReference type="GO" id="GO:0003677">
    <property type="term" value="F:DNA binding"/>
    <property type="evidence" value="ECO:0007669"/>
    <property type="project" value="InterPro"/>
</dbReference>